<dbReference type="InterPro" id="IPR036388">
    <property type="entry name" value="WH-like_DNA-bd_sf"/>
</dbReference>
<dbReference type="EMBL" id="JBIGIC010000025">
    <property type="protein sequence ID" value="MFG6490506.1"/>
    <property type="molecule type" value="Genomic_DNA"/>
</dbReference>
<dbReference type="RefSeq" id="WP_394417864.1">
    <property type="nucleotide sequence ID" value="NZ_JBIGIC010000025.1"/>
</dbReference>
<dbReference type="Proteomes" id="UP001606134">
    <property type="component" value="Unassembled WGS sequence"/>
</dbReference>
<reference evidence="3 4" key="1">
    <citation type="submission" date="2024-08" db="EMBL/GenBank/DDBJ databases">
        <authorList>
            <person name="Lu H."/>
        </authorList>
    </citation>
    <scope>NUCLEOTIDE SEQUENCE [LARGE SCALE GENOMIC DNA]</scope>
    <source>
        <strain evidence="3 4">BYS78W</strain>
    </source>
</reference>
<dbReference type="InterPro" id="IPR000014">
    <property type="entry name" value="PAS"/>
</dbReference>
<dbReference type="InterPro" id="IPR000792">
    <property type="entry name" value="Tscrpt_reg_LuxR_C"/>
</dbReference>
<name>A0ABW7HKW1_9BURK</name>
<keyword evidence="4" id="KW-1185">Reference proteome</keyword>
<evidence type="ECO:0000259" key="1">
    <source>
        <dbReference type="SMART" id="SM00091"/>
    </source>
</evidence>
<feature type="domain" description="PAS" evidence="1">
    <location>
        <begin position="183"/>
        <end position="249"/>
    </location>
</feature>
<dbReference type="InterPro" id="IPR035965">
    <property type="entry name" value="PAS-like_dom_sf"/>
</dbReference>
<dbReference type="SUPFAM" id="SSF46894">
    <property type="entry name" value="C-terminal effector domain of the bipartite response regulators"/>
    <property type="match status" value="1"/>
</dbReference>
<comment type="caution">
    <text evidence="3">The sequence shown here is derived from an EMBL/GenBank/DDBJ whole genome shotgun (WGS) entry which is preliminary data.</text>
</comment>
<dbReference type="CDD" id="cd00130">
    <property type="entry name" value="PAS"/>
    <property type="match status" value="1"/>
</dbReference>
<evidence type="ECO:0000313" key="3">
    <source>
        <dbReference type="EMBL" id="MFG6490506.1"/>
    </source>
</evidence>
<dbReference type="Gene3D" id="1.10.10.10">
    <property type="entry name" value="Winged helix-like DNA-binding domain superfamily/Winged helix DNA-binding domain"/>
    <property type="match status" value="1"/>
</dbReference>
<evidence type="ECO:0000313" key="4">
    <source>
        <dbReference type="Proteomes" id="UP001606134"/>
    </source>
</evidence>
<organism evidence="3 4">
    <name type="scientific">Pelomonas candidula</name>
    <dbReference type="NCBI Taxonomy" id="3299025"/>
    <lineage>
        <taxon>Bacteria</taxon>
        <taxon>Pseudomonadati</taxon>
        <taxon>Pseudomonadota</taxon>
        <taxon>Betaproteobacteria</taxon>
        <taxon>Burkholderiales</taxon>
        <taxon>Sphaerotilaceae</taxon>
        <taxon>Roseateles</taxon>
    </lineage>
</organism>
<protein>
    <submittedName>
        <fullName evidence="3">Helix-turn-helix transcriptional regulator</fullName>
    </submittedName>
</protein>
<sequence>MEKSAADDFDTVVAGLYEAAIHPQRWHSALAGLAAWSGTDVFHFLCWDPMAQSAPFNVFTEGVQQNAIDVYNDHFWSVDPRRRLVDSLSVGEVAVCQHHFTERFVSRSEFFQDYLLPVVGQRYTWFTRPVLAGNHDVLLAMMRADDRGAFHDDDILRTQRMIPHLQRAVRLWIETEPLREAAEIGREAANAAGLALFGLDESGRIVHVNSHAETMLREAQHLMRRGAILQAAHDGDAARLRETLADVAVTGLARRLAMTSRSGEPHSCFLTIFALPAEAPLRSRLGTARVLVMARSPGLAVLPATEQLVSLFGLTRAESAVALALARGRTPDEYAAEAGIGISTVRTHMRAVFDKTYTRRQADLVRLLLLLQTG</sequence>
<proteinExistence type="predicted"/>
<dbReference type="SUPFAM" id="SSF55785">
    <property type="entry name" value="PYP-like sensor domain (PAS domain)"/>
    <property type="match status" value="1"/>
</dbReference>
<gene>
    <name evidence="3" type="ORF">ACG04R_27830</name>
</gene>
<dbReference type="SMART" id="SM00421">
    <property type="entry name" value="HTH_LUXR"/>
    <property type="match status" value="1"/>
</dbReference>
<dbReference type="InterPro" id="IPR016032">
    <property type="entry name" value="Sig_transdc_resp-reg_C-effctor"/>
</dbReference>
<accession>A0ABW7HKW1</accession>
<dbReference type="SMART" id="SM00091">
    <property type="entry name" value="PAS"/>
    <property type="match status" value="1"/>
</dbReference>
<evidence type="ECO:0000259" key="2">
    <source>
        <dbReference type="SMART" id="SM00421"/>
    </source>
</evidence>
<feature type="domain" description="HTH luxR-type" evidence="2">
    <location>
        <begin position="311"/>
        <end position="368"/>
    </location>
</feature>